<dbReference type="PANTHER" id="PTHR24567">
    <property type="entry name" value="CRP FAMILY TRANSCRIPTIONAL REGULATORY PROTEIN"/>
    <property type="match status" value="1"/>
</dbReference>
<reference evidence="2 3" key="1">
    <citation type="submission" date="2018-11" db="EMBL/GenBank/DDBJ databases">
        <title>Saccharopolyspora rhizosphaerae sp. nov., an actinomycete isolated from rhizosphere soil in Thailand.</title>
        <authorList>
            <person name="Intra B."/>
            <person name="Euanorasetr J."/>
            <person name="Take A."/>
            <person name="Inahashi Y."/>
            <person name="Mori M."/>
            <person name="Panbangred W."/>
            <person name="Matsumoto A."/>
        </authorList>
    </citation>
    <scope>NUCLEOTIDE SEQUENCE [LARGE SCALE GENOMIC DNA]</scope>
    <source>
        <strain evidence="2 3">H219</strain>
    </source>
</reference>
<dbReference type="Pfam" id="PF19307">
    <property type="entry name" value="SrpI-like"/>
    <property type="match status" value="1"/>
</dbReference>
<dbReference type="PANTHER" id="PTHR24567:SF74">
    <property type="entry name" value="HTH-TYPE TRANSCRIPTIONAL REGULATOR ARCR"/>
    <property type="match status" value="1"/>
</dbReference>
<dbReference type="InterPro" id="IPR050397">
    <property type="entry name" value="Env_Response_Regulators"/>
</dbReference>
<protein>
    <submittedName>
        <fullName evidence="2">Cyclic nucleotide-binding domain-containing protein</fullName>
    </submittedName>
</protein>
<keyword evidence="3" id="KW-1185">Reference proteome</keyword>
<dbReference type="Proteomes" id="UP000274515">
    <property type="component" value="Unassembled WGS sequence"/>
</dbReference>
<proteinExistence type="predicted"/>
<dbReference type="InterPro" id="IPR014710">
    <property type="entry name" value="RmlC-like_jellyroll"/>
</dbReference>
<dbReference type="Gene3D" id="2.60.120.10">
    <property type="entry name" value="Jelly Rolls"/>
    <property type="match status" value="1"/>
</dbReference>
<dbReference type="PROSITE" id="PS50042">
    <property type="entry name" value="CNMP_BINDING_3"/>
    <property type="match status" value="1"/>
</dbReference>
<dbReference type="SUPFAM" id="SSF51206">
    <property type="entry name" value="cAMP-binding domain-like"/>
    <property type="match status" value="1"/>
</dbReference>
<organism evidence="2 3">
    <name type="scientific">Saccharopolyspora rhizosphaerae</name>
    <dbReference type="NCBI Taxonomy" id="2492662"/>
    <lineage>
        <taxon>Bacteria</taxon>
        <taxon>Bacillati</taxon>
        <taxon>Actinomycetota</taxon>
        <taxon>Actinomycetes</taxon>
        <taxon>Pseudonocardiales</taxon>
        <taxon>Pseudonocardiaceae</taxon>
        <taxon>Saccharopolyspora</taxon>
    </lineage>
</organism>
<dbReference type="NCBIfam" id="NF041163">
    <property type="entry name" value="encap_f2b"/>
    <property type="match status" value="1"/>
</dbReference>
<dbReference type="GO" id="GO:0005829">
    <property type="term" value="C:cytosol"/>
    <property type="evidence" value="ECO:0007669"/>
    <property type="project" value="TreeGrafter"/>
</dbReference>
<dbReference type="Pfam" id="PF00027">
    <property type="entry name" value="cNMP_binding"/>
    <property type="match status" value="1"/>
</dbReference>
<dbReference type="CDD" id="cd00038">
    <property type="entry name" value="CAP_ED"/>
    <property type="match status" value="1"/>
</dbReference>
<comment type="caution">
    <text evidence="2">The sequence shown here is derived from an EMBL/GenBank/DDBJ whole genome shotgun (WGS) entry which is preliminary data.</text>
</comment>
<evidence type="ECO:0000313" key="3">
    <source>
        <dbReference type="Proteomes" id="UP000274515"/>
    </source>
</evidence>
<evidence type="ECO:0000313" key="2">
    <source>
        <dbReference type="EMBL" id="RRO20017.1"/>
    </source>
</evidence>
<gene>
    <name evidence="2" type="ORF">EIL87_02630</name>
</gene>
<dbReference type="SMART" id="SM00100">
    <property type="entry name" value="cNMP"/>
    <property type="match status" value="1"/>
</dbReference>
<accession>A0A3R8Q781</accession>
<feature type="domain" description="Cyclic nucleotide-binding" evidence="1">
    <location>
        <begin position="65"/>
        <end position="181"/>
    </location>
</feature>
<name>A0A3R8Q781_9PSEU</name>
<dbReference type="OrthoDB" id="181419at2"/>
<dbReference type="InterPro" id="IPR000595">
    <property type="entry name" value="cNMP-bd_dom"/>
</dbReference>
<dbReference type="InterPro" id="IPR049817">
    <property type="entry name" value="Encap_f2b"/>
</dbReference>
<dbReference type="AlphaFoldDB" id="A0A3R8Q781"/>
<sequence>MQGRSPRWLLRMLPWVDIDAGTYRVNRRLTYASGDGRITFTNTGDQVRVIPRELTELPLLRGFDDDSALVALAERFVQRHYEPGQLISVAGEPATEVVLIAHGKVEEVGAGEYGHDTVVDTLAGGAFFGSQVLATAQSTWDSTYRAVTPCIVLALDRAALHEVTRQFDELRAHVAAEYASAAPPTNKRGEADIALSSGHSGEVALPGTFVDYELEPREYELSVAQTVLRVHSRVADLYNQPMNQTEQQLRLTVDALRERQERELLTNRDFGLLHSADLQQRLHTRAGPPTPEDLDELLSRRRKSRFFLAHPRAIAAFGRECTRRGLYPQTTEVQGQVVQAWRGVPILPTDKIPISGKGTTSILCMRTGEDDHGVVGLRQTGISEELEPGISVRFSGINEQAVISYLVSAYFSAAVLVPDALGVLENVETTR</sequence>
<dbReference type="InterPro" id="IPR018490">
    <property type="entry name" value="cNMP-bd_dom_sf"/>
</dbReference>
<dbReference type="EMBL" id="RSAA01000002">
    <property type="protein sequence ID" value="RRO20017.1"/>
    <property type="molecule type" value="Genomic_DNA"/>
</dbReference>
<dbReference type="InterPro" id="IPR045641">
    <property type="entry name" value="SrpI-like"/>
</dbReference>
<evidence type="ECO:0000259" key="1">
    <source>
        <dbReference type="PROSITE" id="PS50042"/>
    </source>
</evidence>
<dbReference type="GO" id="GO:0003700">
    <property type="term" value="F:DNA-binding transcription factor activity"/>
    <property type="evidence" value="ECO:0007669"/>
    <property type="project" value="TreeGrafter"/>
</dbReference>